<dbReference type="InterPro" id="IPR013216">
    <property type="entry name" value="Methyltransf_11"/>
</dbReference>
<accession>A0A8H7DZE0</accession>
<proteinExistence type="predicted"/>
<comment type="caution">
    <text evidence="3">The sequence shown here is derived from an EMBL/GenBank/DDBJ whole genome shotgun (WGS) entry which is preliminary data.</text>
</comment>
<keyword evidence="4" id="KW-1185">Reference proteome</keyword>
<organism evidence="3 4">
    <name type="scientific">Endocarpon pusillum</name>
    <dbReference type="NCBI Taxonomy" id="364733"/>
    <lineage>
        <taxon>Eukaryota</taxon>
        <taxon>Fungi</taxon>
        <taxon>Dikarya</taxon>
        <taxon>Ascomycota</taxon>
        <taxon>Pezizomycotina</taxon>
        <taxon>Eurotiomycetes</taxon>
        <taxon>Chaetothyriomycetidae</taxon>
        <taxon>Verrucariales</taxon>
        <taxon>Verrucariaceae</taxon>
        <taxon>Endocarpon</taxon>
    </lineage>
</organism>
<feature type="compositionally biased region" description="Basic and acidic residues" evidence="1">
    <location>
        <begin position="1"/>
        <end position="10"/>
    </location>
</feature>
<reference evidence="3" key="1">
    <citation type="submission" date="2020-02" db="EMBL/GenBank/DDBJ databases">
        <authorList>
            <person name="Palmer J.M."/>
        </authorList>
    </citation>
    <scope>NUCLEOTIDE SEQUENCE</scope>
    <source>
        <strain evidence="3">EPUS1.4</strain>
        <tissue evidence="3">Thallus</tissue>
    </source>
</reference>
<evidence type="ECO:0000313" key="3">
    <source>
        <dbReference type="EMBL" id="KAF7502393.1"/>
    </source>
</evidence>
<evidence type="ECO:0000259" key="2">
    <source>
        <dbReference type="Pfam" id="PF08241"/>
    </source>
</evidence>
<dbReference type="SUPFAM" id="SSF53335">
    <property type="entry name" value="S-adenosyl-L-methionine-dependent methyltransferases"/>
    <property type="match status" value="1"/>
</dbReference>
<evidence type="ECO:0000256" key="1">
    <source>
        <dbReference type="SAM" id="MobiDB-lite"/>
    </source>
</evidence>
<evidence type="ECO:0000313" key="4">
    <source>
        <dbReference type="Proteomes" id="UP000606974"/>
    </source>
</evidence>
<dbReference type="Proteomes" id="UP000606974">
    <property type="component" value="Unassembled WGS sequence"/>
</dbReference>
<dbReference type="GO" id="GO:0008757">
    <property type="term" value="F:S-adenosylmethionine-dependent methyltransferase activity"/>
    <property type="evidence" value="ECO:0007669"/>
    <property type="project" value="InterPro"/>
</dbReference>
<feature type="region of interest" description="Disordered" evidence="1">
    <location>
        <begin position="1"/>
        <end position="51"/>
    </location>
</feature>
<gene>
    <name evidence="3" type="ORF">GJ744_005859</name>
</gene>
<dbReference type="EMBL" id="JAACFV010000258">
    <property type="protein sequence ID" value="KAF7502393.1"/>
    <property type="molecule type" value="Genomic_DNA"/>
</dbReference>
<dbReference type="Pfam" id="PF08241">
    <property type="entry name" value="Methyltransf_11"/>
    <property type="match status" value="1"/>
</dbReference>
<dbReference type="AlphaFoldDB" id="A0A8H7DZE0"/>
<sequence>MPLASDEGRIPKQGVSEGVGELTRAGLRGSTVRHVLRGPGGAKRTASGANGNTFVEGLSPRSVHVNAGGIIHFEHASLALDFHIWVAAPLPQAMQLYPGVPVPRPLRNGPTYSTPETPHTRPSPKVSRGAAWYSPLTLYIYDLWVLGLSSSFAWHCPVSAVLEPFFAANVGAHHLDVGVGTGYYPAVAMTAGTLQSLTLIDLNENALQKAARRIGHPEATRCIVADALTPLPLVREDGQLERLDSISLMYLLHCLPGPVFRKAQIFSIMKMHLEDRGTLFGATILGKDVRHNWFGQALMWAYNRVGIFDNYEDGKKDFVTALHAEFEEVEAVVVGCVLIFKASRPIR</sequence>
<protein>
    <recommendedName>
        <fullName evidence="2">Methyltransferase type 11 domain-containing protein</fullName>
    </recommendedName>
</protein>
<feature type="domain" description="Methyltransferase type 11" evidence="2">
    <location>
        <begin position="175"/>
        <end position="255"/>
    </location>
</feature>
<feature type="region of interest" description="Disordered" evidence="1">
    <location>
        <begin position="107"/>
        <end position="126"/>
    </location>
</feature>
<dbReference type="InterPro" id="IPR029063">
    <property type="entry name" value="SAM-dependent_MTases_sf"/>
</dbReference>
<dbReference type="Gene3D" id="3.40.50.150">
    <property type="entry name" value="Vaccinia Virus protein VP39"/>
    <property type="match status" value="1"/>
</dbReference>
<name>A0A8H7DZE0_9EURO</name>
<dbReference type="OrthoDB" id="10061782at2759"/>